<dbReference type="PANTHER" id="PTHR44167:SF24">
    <property type="entry name" value="SERINE_THREONINE-PROTEIN KINASE CHK2"/>
    <property type="match status" value="1"/>
</dbReference>
<keyword evidence="2 3" id="KW-0067">ATP-binding</keyword>
<evidence type="ECO:0000313" key="7">
    <source>
        <dbReference type="Proteomes" id="UP000449547"/>
    </source>
</evidence>
<dbReference type="EMBL" id="SWFT01000105">
    <property type="protein sequence ID" value="KAA8901243.1"/>
    <property type="molecule type" value="Genomic_DNA"/>
</dbReference>
<dbReference type="AlphaFoldDB" id="A0A642ULR6"/>
<evidence type="ECO:0000256" key="1">
    <source>
        <dbReference type="ARBA" id="ARBA00022741"/>
    </source>
</evidence>
<evidence type="ECO:0000259" key="5">
    <source>
        <dbReference type="PROSITE" id="PS50011"/>
    </source>
</evidence>
<evidence type="ECO:0000313" key="6">
    <source>
        <dbReference type="EMBL" id="KAA8901243.1"/>
    </source>
</evidence>
<dbReference type="Pfam" id="PF00069">
    <property type="entry name" value="Pkinase"/>
    <property type="match status" value="1"/>
</dbReference>
<dbReference type="SUPFAM" id="SSF56112">
    <property type="entry name" value="Protein kinase-like (PK-like)"/>
    <property type="match status" value="1"/>
</dbReference>
<feature type="domain" description="Protein kinase" evidence="5">
    <location>
        <begin position="228"/>
        <end position="596"/>
    </location>
</feature>
<dbReference type="Gene3D" id="3.30.200.20">
    <property type="entry name" value="Phosphorylase Kinase, domain 1"/>
    <property type="match status" value="1"/>
</dbReference>
<protein>
    <recommendedName>
        <fullName evidence="5">Protein kinase domain-containing protein</fullName>
    </recommendedName>
</protein>
<dbReference type="GO" id="GO:0005524">
    <property type="term" value="F:ATP binding"/>
    <property type="evidence" value="ECO:0007669"/>
    <property type="project" value="UniProtKB-UniRule"/>
</dbReference>
<feature type="compositionally biased region" description="Acidic residues" evidence="4">
    <location>
        <begin position="111"/>
        <end position="129"/>
    </location>
</feature>
<dbReference type="GO" id="GO:0030447">
    <property type="term" value="P:filamentous growth"/>
    <property type="evidence" value="ECO:0007669"/>
    <property type="project" value="UniProtKB-ARBA"/>
</dbReference>
<dbReference type="SMART" id="SM00220">
    <property type="entry name" value="S_TKc"/>
    <property type="match status" value="1"/>
</dbReference>
<feature type="binding site" evidence="3">
    <location>
        <position position="264"/>
    </location>
    <ligand>
        <name>ATP</name>
        <dbReference type="ChEBI" id="CHEBI:30616"/>
    </ligand>
</feature>
<evidence type="ECO:0000256" key="4">
    <source>
        <dbReference type="SAM" id="MobiDB-lite"/>
    </source>
</evidence>
<accession>A0A642ULR6</accession>
<dbReference type="PANTHER" id="PTHR44167">
    <property type="entry name" value="OVARIAN-SPECIFIC SERINE/THREONINE-PROTEIN KINASE LOK-RELATED"/>
    <property type="match status" value="1"/>
</dbReference>
<dbReference type="OMA" id="FLKSDWM"/>
<dbReference type="RefSeq" id="XP_034011866.1">
    <property type="nucleotide sequence ID" value="XM_034156395.1"/>
</dbReference>
<dbReference type="InterPro" id="IPR008271">
    <property type="entry name" value="Ser/Thr_kinase_AS"/>
</dbReference>
<dbReference type="GO" id="GO:0004672">
    <property type="term" value="F:protein kinase activity"/>
    <property type="evidence" value="ECO:0007669"/>
    <property type="project" value="InterPro"/>
</dbReference>
<keyword evidence="1 3" id="KW-0547">Nucleotide-binding</keyword>
<dbReference type="InterPro" id="IPR011009">
    <property type="entry name" value="Kinase-like_dom_sf"/>
</dbReference>
<gene>
    <name evidence="6" type="ORF">DIURU_003613</name>
</gene>
<feature type="compositionally biased region" description="Polar residues" evidence="4">
    <location>
        <begin position="12"/>
        <end position="26"/>
    </location>
</feature>
<evidence type="ECO:0000256" key="3">
    <source>
        <dbReference type="PROSITE-ProRule" id="PRU10141"/>
    </source>
</evidence>
<feature type="region of interest" description="Disordered" evidence="4">
    <location>
        <begin position="1"/>
        <end position="138"/>
    </location>
</feature>
<reference evidence="6 7" key="1">
    <citation type="submission" date="2019-07" db="EMBL/GenBank/DDBJ databases">
        <title>Genome assembly of two rare yeast pathogens: Diutina rugosa and Trichomonascus ciferrii.</title>
        <authorList>
            <person name="Mixao V."/>
            <person name="Saus E."/>
            <person name="Hansen A."/>
            <person name="Lass-Flor C."/>
            <person name="Gabaldon T."/>
        </authorList>
    </citation>
    <scope>NUCLEOTIDE SEQUENCE [LARGE SCALE GENOMIC DNA]</scope>
    <source>
        <strain evidence="6 7">CBS 613</strain>
    </source>
</reference>
<evidence type="ECO:0000256" key="2">
    <source>
        <dbReference type="ARBA" id="ARBA00022840"/>
    </source>
</evidence>
<dbReference type="PROSITE" id="PS50011">
    <property type="entry name" value="PROTEIN_KINASE_DOM"/>
    <property type="match status" value="1"/>
</dbReference>
<dbReference type="Gene3D" id="1.10.510.10">
    <property type="entry name" value="Transferase(Phosphotransferase) domain 1"/>
    <property type="match status" value="1"/>
</dbReference>
<dbReference type="GeneID" id="54782264"/>
<dbReference type="InterPro" id="IPR017441">
    <property type="entry name" value="Protein_kinase_ATP_BS"/>
</dbReference>
<dbReference type="InterPro" id="IPR000719">
    <property type="entry name" value="Prot_kinase_dom"/>
</dbReference>
<dbReference type="PROSITE" id="PS00108">
    <property type="entry name" value="PROTEIN_KINASE_ST"/>
    <property type="match status" value="1"/>
</dbReference>
<dbReference type="OrthoDB" id="6513151at2759"/>
<sequence length="602" mass="67520">MLFKKSGKQKSPPATDSVSRQGSVKSVKSEKAGLSPVSSISSRFKLDDAVPPVAQVLSRSPPDKFEVRVTEPELASPPSSSVSPSDGLKAPKLKKRISTIVEDHDSSAYSDDTDSVSESDSDDSEEDDSGSDREEDHRHVVRMFCVSAGRTRSISATKAANEEAQHSYSLLGESLKIHPFSTHFNHYESVIDEHQLKVLNELKKRLENSCSGEIPPNCRNKTLYSRYGLVTDVIGRGAYGTIKVIDPNIKTRRDLYEGGYYAVKELVRRKDESTPKYADRVISEFICACRLSNKHISKYVDLMVYQSKKGTILSAVMELSTGGDLFHYLTMARSRNYAPIAYMSLEEIDCFVKQIAKGLFYMHQHGVAHCDLKLENILVHYRDFEGDNAKVTLKLGDFGQAQVTRTSWETHEQLYLSTNGPIGSEPYMAPEEHKKDANYSYSLLKKDNWSLGVIALIMFHIRRMYYPGLPNREAPVDEEGTLLGTCPVYVWSSTANRVSTLTGHLKPKDRNFAEYLAKRMVADYDTHTKEWLVKRAGAFDVIENLFKTGGGSEESISSGRDIDELGEIRRYCLYKLLDPEPSTRMTAGMLLKSDWLTSVDSC</sequence>
<organism evidence="6 7">
    <name type="scientific">Diutina rugosa</name>
    <name type="common">Yeast</name>
    <name type="synonym">Candida rugosa</name>
    <dbReference type="NCBI Taxonomy" id="5481"/>
    <lineage>
        <taxon>Eukaryota</taxon>
        <taxon>Fungi</taxon>
        <taxon>Dikarya</taxon>
        <taxon>Ascomycota</taxon>
        <taxon>Saccharomycotina</taxon>
        <taxon>Pichiomycetes</taxon>
        <taxon>Debaryomycetaceae</taxon>
        <taxon>Diutina</taxon>
    </lineage>
</organism>
<feature type="compositionally biased region" description="Basic and acidic residues" evidence="4">
    <location>
        <begin position="61"/>
        <end position="71"/>
    </location>
</feature>
<name>A0A642ULR6_DIURU</name>
<dbReference type="Proteomes" id="UP000449547">
    <property type="component" value="Unassembled WGS sequence"/>
</dbReference>
<feature type="compositionally biased region" description="Low complexity" evidence="4">
    <location>
        <begin position="76"/>
        <end position="85"/>
    </location>
</feature>
<keyword evidence="7" id="KW-1185">Reference proteome</keyword>
<dbReference type="PROSITE" id="PS00107">
    <property type="entry name" value="PROTEIN_KINASE_ATP"/>
    <property type="match status" value="1"/>
</dbReference>
<proteinExistence type="predicted"/>
<comment type="caution">
    <text evidence="6">The sequence shown here is derived from an EMBL/GenBank/DDBJ whole genome shotgun (WGS) entry which is preliminary data.</text>
</comment>
<dbReference type="VEuPathDB" id="FungiDB:DIURU_003613"/>